<gene>
    <name evidence="2" type="ORF">HHK36_011367</name>
</gene>
<feature type="compositionally biased region" description="Polar residues" evidence="1">
    <location>
        <begin position="122"/>
        <end position="135"/>
    </location>
</feature>
<keyword evidence="3" id="KW-1185">Reference proteome</keyword>
<proteinExistence type="predicted"/>
<sequence length="135" mass="15353">MIIESNSKEVIDLLDLEDDNAHWELHAIWPTSLVLEHNAGLSCYVSFLNKGITGTWVFIVMERLNSELYLQNCYMIQENERLRKKAQLLNRENQVLLSELQQKLSQENSKPNPNPTPGLKLGSTSAQNPTNSSKS</sequence>
<dbReference type="Proteomes" id="UP000655225">
    <property type="component" value="Unassembled WGS sequence"/>
</dbReference>
<comment type="caution">
    <text evidence="2">The sequence shown here is derived from an EMBL/GenBank/DDBJ whole genome shotgun (WGS) entry which is preliminary data.</text>
</comment>
<dbReference type="EMBL" id="JABCRI010000007">
    <property type="protein sequence ID" value="KAF8403266.1"/>
    <property type="molecule type" value="Genomic_DNA"/>
</dbReference>
<accession>A0A834ZG73</accession>
<dbReference type="OrthoDB" id="1714540at2759"/>
<name>A0A834ZG73_TETSI</name>
<protein>
    <submittedName>
        <fullName evidence="2">Uncharacterized protein</fullName>
    </submittedName>
</protein>
<dbReference type="InterPro" id="IPR039312">
    <property type="entry name" value="ZPR"/>
</dbReference>
<dbReference type="PANTHER" id="PTHR33601">
    <property type="entry name" value="PROTEIN LITTLE ZIPPER 4"/>
    <property type="match status" value="1"/>
</dbReference>
<feature type="region of interest" description="Disordered" evidence="1">
    <location>
        <begin position="100"/>
        <end position="135"/>
    </location>
</feature>
<dbReference type="PANTHER" id="PTHR33601:SF1">
    <property type="entry name" value="PROTEIN LITTLE ZIPPER 4"/>
    <property type="match status" value="1"/>
</dbReference>
<evidence type="ECO:0000313" key="2">
    <source>
        <dbReference type="EMBL" id="KAF8403266.1"/>
    </source>
</evidence>
<reference evidence="2 3" key="1">
    <citation type="submission" date="2020-04" db="EMBL/GenBank/DDBJ databases">
        <title>Plant Genome Project.</title>
        <authorList>
            <person name="Zhang R.-G."/>
        </authorList>
    </citation>
    <scope>NUCLEOTIDE SEQUENCE [LARGE SCALE GENOMIC DNA]</scope>
    <source>
        <strain evidence="2">YNK0</strain>
        <tissue evidence="2">Leaf</tissue>
    </source>
</reference>
<evidence type="ECO:0000313" key="3">
    <source>
        <dbReference type="Proteomes" id="UP000655225"/>
    </source>
</evidence>
<evidence type="ECO:0000256" key="1">
    <source>
        <dbReference type="SAM" id="MobiDB-lite"/>
    </source>
</evidence>
<organism evidence="2 3">
    <name type="scientific">Tetracentron sinense</name>
    <name type="common">Spur-leaf</name>
    <dbReference type="NCBI Taxonomy" id="13715"/>
    <lineage>
        <taxon>Eukaryota</taxon>
        <taxon>Viridiplantae</taxon>
        <taxon>Streptophyta</taxon>
        <taxon>Embryophyta</taxon>
        <taxon>Tracheophyta</taxon>
        <taxon>Spermatophyta</taxon>
        <taxon>Magnoliopsida</taxon>
        <taxon>Trochodendrales</taxon>
        <taxon>Trochodendraceae</taxon>
        <taxon>Tetracentron</taxon>
    </lineage>
</organism>
<dbReference type="AlphaFoldDB" id="A0A834ZG73"/>